<reference evidence="2" key="1">
    <citation type="submission" date="2021-03" db="EMBL/GenBank/DDBJ databases">
        <authorList>
            <consortium name="Genoscope - CEA"/>
            <person name="William W."/>
        </authorList>
    </citation>
    <scope>NUCLEOTIDE SEQUENCE</scope>
    <source>
        <strain evidence="2">Doubled-haploid Pahang</strain>
    </source>
</reference>
<evidence type="ECO:0000313" key="3">
    <source>
        <dbReference type="EnsemblPlants" id="Ma10_p12130.1"/>
    </source>
</evidence>
<accession>A0A804KVB3</accession>
<proteinExistence type="predicted"/>
<reference evidence="3" key="2">
    <citation type="submission" date="2021-05" db="UniProtKB">
        <authorList>
            <consortium name="EnsemblPlants"/>
        </authorList>
    </citation>
    <scope>IDENTIFICATION</scope>
    <source>
        <strain evidence="3">subsp. malaccensis</strain>
    </source>
</reference>
<feature type="signal peptide" evidence="1">
    <location>
        <begin position="1"/>
        <end position="19"/>
    </location>
</feature>
<keyword evidence="4" id="KW-1185">Reference proteome</keyword>
<dbReference type="InParanoid" id="A0A804KVB3"/>
<evidence type="ECO:0000313" key="4">
    <source>
        <dbReference type="Proteomes" id="UP000012960"/>
    </source>
</evidence>
<keyword evidence="1" id="KW-0732">Signal</keyword>
<dbReference type="EnsemblPlants" id="Ma10_t12130.1">
    <property type="protein sequence ID" value="Ma10_p12130.1"/>
    <property type="gene ID" value="Ma10_g12130"/>
</dbReference>
<feature type="chain" id="PRO_5036220194" evidence="1">
    <location>
        <begin position="20"/>
        <end position="47"/>
    </location>
</feature>
<organism evidence="3 4">
    <name type="scientific">Musa acuminata subsp. malaccensis</name>
    <name type="common">Wild banana</name>
    <name type="synonym">Musa malaccensis</name>
    <dbReference type="NCBI Taxonomy" id="214687"/>
    <lineage>
        <taxon>Eukaryota</taxon>
        <taxon>Viridiplantae</taxon>
        <taxon>Streptophyta</taxon>
        <taxon>Embryophyta</taxon>
        <taxon>Tracheophyta</taxon>
        <taxon>Spermatophyta</taxon>
        <taxon>Magnoliopsida</taxon>
        <taxon>Liliopsida</taxon>
        <taxon>Zingiberales</taxon>
        <taxon>Musaceae</taxon>
        <taxon>Musa</taxon>
    </lineage>
</organism>
<protein>
    <submittedName>
        <fullName evidence="2">(wild Malaysian banana) hypothetical protein</fullName>
    </submittedName>
</protein>
<dbReference type="Gramene" id="Ma10_t12130.1">
    <property type="protein sequence ID" value="Ma10_p12130.1"/>
    <property type="gene ID" value="Ma10_g12130"/>
</dbReference>
<evidence type="ECO:0000313" key="2">
    <source>
        <dbReference type="EMBL" id="CAG1853287.1"/>
    </source>
</evidence>
<gene>
    <name evidence="2" type="ORF">GSMUA_315130.1</name>
</gene>
<dbReference type="AlphaFoldDB" id="A0A804KVB3"/>
<name>A0A804KVB3_MUSAM</name>
<dbReference type="EMBL" id="HG996476">
    <property type="protein sequence ID" value="CAG1853287.1"/>
    <property type="molecule type" value="Genomic_DNA"/>
</dbReference>
<dbReference type="Proteomes" id="UP000012960">
    <property type="component" value="Unplaced"/>
</dbReference>
<sequence length="47" mass="5337">MPFRLIIIKLLLNLVVCTALQALLVARSCGHVHHRSHHTLPDDFHIS</sequence>
<evidence type="ECO:0000256" key="1">
    <source>
        <dbReference type="SAM" id="SignalP"/>
    </source>
</evidence>